<sequence>MPEHRMRLAQPVLGLLIDRGLERRTLRRERRDMGPRHVDRRGDVRRRHCTARRNWPRGHLPKSIEGWGGLDRYARRRVGPRKALGQQPLDLSACSVRGGGEQLGSGVLGQMRRQRDEAAEMLPAIGDGVENRGKMLRHPGDSDALERYVLGHVVLADAVAVHGRVSGRSVEPAILDLDDVREKFGGQMNERVAAHGRDSAGGGSIVRGQLNHSAPEVDVRTSTLEDDLASRHDPCRSRRRDVAGAHRSRARASARRDT</sequence>
<feature type="region of interest" description="Disordered" evidence="1">
    <location>
        <begin position="195"/>
        <end position="258"/>
    </location>
</feature>
<dbReference type="Proteomes" id="UP000807850">
    <property type="component" value="Unassembled WGS sequence"/>
</dbReference>
<organism evidence="2 3">
    <name type="scientific">Eiseniibacteriota bacterium</name>
    <dbReference type="NCBI Taxonomy" id="2212470"/>
    <lineage>
        <taxon>Bacteria</taxon>
        <taxon>Candidatus Eiseniibacteriota</taxon>
    </lineage>
</organism>
<gene>
    <name evidence="2" type="ORF">HY076_07395</name>
</gene>
<dbReference type="AlphaFoldDB" id="A0A9D6QJ26"/>
<feature type="compositionally biased region" description="Basic and acidic residues" evidence="1">
    <location>
        <begin position="228"/>
        <end position="244"/>
    </location>
</feature>
<comment type="caution">
    <text evidence="2">The sequence shown here is derived from an EMBL/GenBank/DDBJ whole genome shotgun (WGS) entry which is preliminary data.</text>
</comment>
<feature type="compositionally biased region" description="Basic residues" evidence="1">
    <location>
        <begin position="246"/>
        <end position="258"/>
    </location>
</feature>
<evidence type="ECO:0000313" key="3">
    <source>
        <dbReference type="Proteomes" id="UP000807850"/>
    </source>
</evidence>
<proteinExistence type="predicted"/>
<evidence type="ECO:0000256" key="1">
    <source>
        <dbReference type="SAM" id="MobiDB-lite"/>
    </source>
</evidence>
<protein>
    <submittedName>
        <fullName evidence="2">Uncharacterized protein</fullName>
    </submittedName>
</protein>
<reference evidence="2" key="1">
    <citation type="submission" date="2020-07" db="EMBL/GenBank/DDBJ databases">
        <title>Huge and variable diversity of episymbiotic CPR bacteria and DPANN archaea in groundwater ecosystems.</title>
        <authorList>
            <person name="He C.Y."/>
            <person name="Keren R."/>
            <person name="Whittaker M."/>
            <person name="Farag I.F."/>
            <person name="Doudna J."/>
            <person name="Cate J.H.D."/>
            <person name="Banfield J.F."/>
        </authorList>
    </citation>
    <scope>NUCLEOTIDE SEQUENCE</scope>
    <source>
        <strain evidence="2">NC_groundwater_928_Pr1_S-0.2um_72_17</strain>
    </source>
</reference>
<dbReference type="EMBL" id="JACQAY010000243">
    <property type="protein sequence ID" value="MBI3540082.1"/>
    <property type="molecule type" value="Genomic_DNA"/>
</dbReference>
<evidence type="ECO:0000313" key="2">
    <source>
        <dbReference type="EMBL" id="MBI3540082.1"/>
    </source>
</evidence>
<name>A0A9D6QJ26_UNCEI</name>
<accession>A0A9D6QJ26</accession>